<dbReference type="EMBL" id="LIHL02000003">
    <property type="protein sequence ID" value="KAF5475922.1"/>
    <property type="molecule type" value="Genomic_DNA"/>
</dbReference>
<evidence type="ECO:0000313" key="2">
    <source>
        <dbReference type="Proteomes" id="UP000619265"/>
    </source>
</evidence>
<evidence type="ECO:0008006" key="3">
    <source>
        <dbReference type="Google" id="ProtNLM"/>
    </source>
</evidence>
<dbReference type="Proteomes" id="UP000619265">
    <property type="component" value="Unassembled WGS sequence"/>
</dbReference>
<protein>
    <recommendedName>
        <fullName evidence="3">Retrotransposon Copia-like N-terminal domain-containing protein</fullName>
    </recommendedName>
</protein>
<dbReference type="AlphaFoldDB" id="A0A833XRR9"/>
<dbReference type="GO" id="GO:0008270">
    <property type="term" value="F:zinc ion binding"/>
    <property type="evidence" value="ECO:0007669"/>
    <property type="project" value="InterPro"/>
</dbReference>
<organism evidence="1 2">
    <name type="scientific">Juglans regia</name>
    <name type="common">English walnut</name>
    <dbReference type="NCBI Taxonomy" id="51240"/>
    <lineage>
        <taxon>Eukaryota</taxon>
        <taxon>Viridiplantae</taxon>
        <taxon>Streptophyta</taxon>
        <taxon>Embryophyta</taxon>
        <taxon>Tracheophyta</taxon>
        <taxon>Spermatophyta</taxon>
        <taxon>Magnoliopsida</taxon>
        <taxon>eudicotyledons</taxon>
        <taxon>Gunneridae</taxon>
        <taxon>Pentapetalae</taxon>
        <taxon>rosids</taxon>
        <taxon>fabids</taxon>
        <taxon>Fagales</taxon>
        <taxon>Juglandaceae</taxon>
        <taxon>Juglans</taxon>
    </lineage>
</organism>
<dbReference type="GO" id="GO:0003676">
    <property type="term" value="F:nucleic acid binding"/>
    <property type="evidence" value="ECO:0007669"/>
    <property type="project" value="InterPro"/>
</dbReference>
<accession>A0A833XRR9</accession>
<reference evidence="1" key="1">
    <citation type="submission" date="2015-10" db="EMBL/GenBank/DDBJ databases">
        <authorList>
            <person name="Martinez-Garcia P.J."/>
            <person name="Crepeau M.W."/>
            <person name="Puiu D."/>
            <person name="Gonzalez-Ibeas D."/>
            <person name="Whalen J."/>
            <person name="Stevens K."/>
            <person name="Paul R."/>
            <person name="Butterfield T."/>
            <person name="Britton M."/>
            <person name="Reagan R."/>
            <person name="Chakraborty S."/>
            <person name="Walawage S.L."/>
            <person name="Vasquez-Gross H.A."/>
            <person name="Cardeno C."/>
            <person name="Famula R."/>
            <person name="Pratt K."/>
            <person name="Kuruganti S."/>
            <person name="Aradhya M.K."/>
            <person name="Leslie C.A."/>
            <person name="Dandekar A.M."/>
            <person name="Salzberg S.L."/>
            <person name="Wegrzyn J.L."/>
            <person name="Langley C.H."/>
            <person name="Neale D.B."/>
        </authorList>
    </citation>
    <scope>NUCLEOTIDE SEQUENCE</scope>
    <source>
        <tissue evidence="1">Leaves</tissue>
    </source>
</reference>
<dbReference type="PANTHER" id="PTHR47481:SF31">
    <property type="entry name" value="OS01G0873500 PROTEIN"/>
    <property type="match status" value="1"/>
</dbReference>
<evidence type="ECO:0000313" key="1">
    <source>
        <dbReference type="EMBL" id="KAF5475922.1"/>
    </source>
</evidence>
<dbReference type="Pfam" id="PF14223">
    <property type="entry name" value="Retrotran_gag_2"/>
    <property type="match status" value="1"/>
</dbReference>
<gene>
    <name evidence="1" type="ORF">F2P56_007677</name>
</gene>
<dbReference type="InterPro" id="IPR036875">
    <property type="entry name" value="Znf_CCHC_sf"/>
</dbReference>
<comment type="caution">
    <text evidence="1">The sequence shown here is derived from an EMBL/GenBank/DDBJ whole genome shotgun (WGS) entry which is preliminary data.</text>
</comment>
<dbReference type="Gramene" id="Jr03_22270_p1">
    <property type="protein sequence ID" value="cds.Jr03_22270_p1"/>
    <property type="gene ID" value="Jr03_22270"/>
</dbReference>
<proteinExistence type="predicted"/>
<dbReference type="SUPFAM" id="SSF57756">
    <property type="entry name" value="Retrovirus zinc finger-like domains"/>
    <property type="match status" value="1"/>
</dbReference>
<dbReference type="PANTHER" id="PTHR47481">
    <property type="match status" value="1"/>
</dbReference>
<reference evidence="1" key="2">
    <citation type="submission" date="2020-03" db="EMBL/GenBank/DDBJ databases">
        <title>Walnut 2.0.</title>
        <authorList>
            <person name="Marrano A."/>
            <person name="Britton M."/>
            <person name="Zimin A.V."/>
            <person name="Zaini P.A."/>
            <person name="Workman R."/>
            <person name="Puiu D."/>
            <person name="Bianco L."/>
            <person name="Allen B.J."/>
            <person name="Troggio M."/>
            <person name="Leslie C.A."/>
            <person name="Timp W."/>
            <person name="Dendekar A."/>
            <person name="Salzberg S.L."/>
            <person name="Neale D.B."/>
        </authorList>
    </citation>
    <scope>NUCLEOTIDE SEQUENCE</scope>
    <source>
        <tissue evidence="1">Leaves</tissue>
    </source>
</reference>
<sequence length="313" mass="35312">MPTQQTTSSFVVPMTNVVTVKLNSENYLIWKAQLVPYFCGQDLFGYLNGTATLPLQTISTSHPDSGTISEIPNLAYSHWVRQDNIILSTLMSSLFEGVLAQVVNYTTSHVVWHAFDENFSSRSRAKTVQIRTQLATDTKGQPMTWEDVITYVLAGLGHEYDSFVASISAWTNMISLEEIYSLLLTTKACISWHQLASPFQQASLNVAQEQFQQFTTRGRGGYLGKGRAQRGGYHNNTRSNNLPSLICQVCNKPGHSTRKCYHRFDLSYQDSIKTKNKQAIGSIQWCKLGKRLACRLRSYSPCHKRHQQSESQP</sequence>
<name>A0A833XRR9_JUGRE</name>